<name>A0A6J4L4K0_9ACTN</name>
<organism evidence="3">
    <name type="scientific">uncultured Friedmanniella sp</name>
    <dbReference type="NCBI Taxonomy" id="335381"/>
    <lineage>
        <taxon>Bacteria</taxon>
        <taxon>Bacillati</taxon>
        <taxon>Actinomycetota</taxon>
        <taxon>Actinomycetes</taxon>
        <taxon>Propionibacteriales</taxon>
        <taxon>Nocardioidaceae</taxon>
        <taxon>Friedmanniella</taxon>
        <taxon>environmental samples</taxon>
    </lineage>
</organism>
<evidence type="ECO:0000256" key="2">
    <source>
        <dbReference type="SAM" id="SignalP"/>
    </source>
</evidence>
<accession>A0A6J4L4K0</accession>
<reference evidence="3" key="1">
    <citation type="submission" date="2020-02" db="EMBL/GenBank/DDBJ databases">
        <authorList>
            <person name="Meier V. D."/>
        </authorList>
    </citation>
    <scope>NUCLEOTIDE SEQUENCE</scope>
    <source>
        <strain evidence="3">AVDCRST_MAG61</strain>
    </source>
</reference>
<dbReference type="AlphaFoldDB" id="A0A6J4L4K0"/>
<sequence length="345" mass="36919">MHVRTLAPAAVLVAGLLAGTACSPDARTTSVQPAASGSAPAPSAGQPSVGTATPSATSSATPSADATPSTTPSETTPEAAEIELPRGGREVFPRYRLVGYSGLTGAATLGRLGTGPLDQRVREIERRAKPYATDREILPVLEVIATIVQADPGRDGTYRTRISDDDIAGYLKAARKGKALLLLNIQPGRAKFLDEAKAYRRWLKEPDVGLALDPEWAMGPNQVPGAVFGRTTGRELDGIAAYLAEVVADHDLPEKVMVYHQLAPYIVQRESGLRRHKGVALVKSVDGIGARGAKVETYRAVNRTTPDHVHPGFKLFYTEDAEEGPLMTPKQVLALRPRPEYVLYE</sequence>
<protein>
    <recommendedName>
        <fullName evidence="4">Lipoprotein</fullName>
    </recommendedName>
</protein>
<evidence type="ECO:0000256" key="1">
    <source>
        <dbReference type="SAM" id="MobiDB-lite"/>
    </source>
</evidence>
<feature type="signal peptide" evidence="2">
    <location>
        <begin position="1"/>
        <end position="23"/>
    </location>
</feature>
<feature type="chain" id="PRO_5027017622" description="Lipoprotein" evidence="2">
    <location>
        <begin position="24"/>
        <end position="345"/>
    </location>
</feature>
<keyword evidence="2" id="KW-0732">Signal</keyword>
<proteinExistence type="predicted"/>
<feature type="compositionally biased region" description="Low complexity" evidence="1">
    <location>
        <begin position="30"/>
        <end position="79"/>
    </location>
</feature>
<dbReference type="EMBL" id="CADCTT010000284">
    <property type="protein sequence ID" value="CAA9319219.1"/>
    <property type="molecule type" value="Genomic_DNA"/>
</dbReference>
<dbReference type="PROSITE" id="PS51257">
    <property type="entry name" value="PROKAR_LIPOPROTEIN"/>
    <property type="match status" value="1"/>
</dbReference>
<gene>
    <name evidence="3" type="ORF">AVDCRST_MAG61-2238</name>
</gene>
<evidence type="ECO:0000313" key="3">
    <source>
        <dbReference type="EMBL" id="CAA9319219.1"/>
    </source>
</evidence>
<evidence type="ECO:0008006" key="4">
    <source>
        <dbReference type="Google" id="ProtNLM"/>
    </source>
</evidence>
<feature type="region of interest" description="Disordered" evidence="1">
    <location>
        <begin position="26"/>
        <end position="86"/>
    </location>
</feature>